<dbReference type="InterPro" id="IPR036875">
    <property type="entry name" value="Znf_CCHC_sf"/>
</dbReference>
<dbReference type="Proteomes" id="UP000189703">
    <property type="component" value="Unplaced"/>
</dbReference>
<dbReference type="KEGG" id="nnu:104588664"/>
<organism evidence="1 2">
    <name type="scientific">Nelumbo nucifera</name>
    <name type="common">Sacred lotus</name>
    <dbReference type="NCBI Taxonomy" id="4432"/>
    <lineage>
        <taxon>Eukaryota</taxon>
        <taxon>Viridiplantae</taxon>
        <taxon>Streptophyta</taxon>
        <taxon>Embryophyta</taxon>
        <taxon>Tracheophyta</taxon>
        <taxon>Spermatophyta</taxon>
        <taxon>Magnoliopsida</taxon>
        <taxon>Proteales</taxon>
        <taxon>Nelumbonaceae</taxon>
        <taxon>Nelumbo</taxon>
    </lineage>
</organism>
<dbReference type="AlphaFoldDB" id="A0A1U7ZCF9"/>
<dbReference type="eggNOG" id="ENOG502SCCY">
    <property type="taxonomic scope" value="Eukaryota"/>
</dbReference>
<evidence type="ECO:0000313" key="1">
    <source>
        <dbReference type="Proteomes" id="UP000189703"/>
    </source>
</evidence>
<gene>
    <name evidence="2" type="primary">LOC104588664</name>
</gene>
<reference evidence="2" key="1">
    <citation type="submission" date="2025-08" db="UniProtKB">
        <authorList>
            <consortium name="RefSeq"/>
        </authorList>
    </citation>
    <scope>IDENTIFICATION</scope>
</reference>
<keyword evidence="1" id="KW-1185">Reference proteome</keyword>
<dbReference type="GO" id="GO:0008270">
    <property type="term" value="F:zinc ion binding"/>
    <property type="evidence" value="ECO:0007669"/>
    <property type="project" value="InterPro"/>
</dbReference>
<dbReference type="GeneID" id="104588664"/>
<proteinExistence type="predicted"/>
<dbReference type="SUPFAM" id="SSF57756">
    <property type="entry name" value="Retrovirus zinc finger-like domains"/>
    <property type="match status" value="1"/>
</dbReference>
<dbReference type="InParanoid" id="A0A1U7ZCF9"/>
<dbReference type="OrthoDB" id="1706811at2759"/>
<dbReference type="Gene3D" id="4.10.60.10">
    <property type="entry name" value="Zinc finger, CCHC-type"/>
    <property type="match status" value="1"/>
</dbReference>
<protein>
    <submittedName>
        <fullName evidence="2">Uncharacterized protein LOC104588664 isoform X1</fullName>
    </submittedName>
</protein>
<evidence type="ECO:0000313" key="2">
    <source>
        <dbReference type="RefSeq" id="XP_010244986.1"/>
    </source>
</evidence>
<sequence length="169" mass="18608">MITRSTIDGKHDIGAETVFLANESKLKRDLSRVQYYECKEFGHVVSHCKKKNTCTYYKQQGHIITECPTRPLKGHASTPKKNLHKAYRSTLEGPDDAFVSFQTSAKGESSSALTEEKMRQLVSTTISSAFSAIGLSGKSSPHCPNRSHLWIFDSGASDHMTGAYSGPAH</sequence>
<dbReference type="RefSeq" id="XP_010244986.1">
    <property type="nucleotide sequence ID" value="XM_010246684.1"/>
</dbReference>
<accession>A0A1U7ZCF9</accession>
<dbReference type="GO" id="GO:0003676">
    <property type="term" value="F:nucleic acid binding"/>
    <property type="evidence" value="ECO:0007669"/>
    <property type="project" value="InterPro"/>
</dbReference>
<name>A0A1U7ZCF9_NELNU</name>